<evidence type="ECO:0000313" key="2">
    <source>
        <dbReference type="Proteomes" id="UP000035720"/>
    </source>
</evidence>
<dbReference type="OrthoDB" id="5291250at2"/>
<dbReference type="Proteomes" id="UP000035720">
    <property type="component" value="Unassembled WGS sequence"/>
</dbReference>
<dbReference type="STRING" id="1193518.BN13_900006"/>
<sequence>MFVDIHILQSVPPSNINRDDTGSPKTAMYGGVMRARVSSQAWKRAVRKSYETKLDRSEIGVRTKRAVELLVQRIREKDSSLSDDQAQEKATAVVKALGLKVDEKKTRTRQKAIEAGADGPDYAITEYLVFWSNRQLDRLADLALSGDEPITKKRAAEAADEEHGIDVALFGRMVADAAEINVDAAVQVAHAISTHAVTPEQDYFTAVDDQNPDEETGAGMIGTIEFSSATLYRYATVNVAGLRANLGDDVATVKAVEAFVEGLVTSMPTGKQNTFANRTLPDAVLVCLRQDQPVSLVGAYEEPVRSEDGFMRLSAERLATEFAAVAAFLGAPSKVFFARSGERTVALDAVTAPAPLPDVISSVGESVRVSLAPADS</sequence>
<accession>A0A077MFQ8</accession>
<gene>
    <name evidence="1" type="primary">casC</name>
    <name evidence="1" type="ORF">BN13_900006</name>
</gene>
<organism evidence="1 2">
    <name type="scientific">Nostocoides jenkinsii Ben 74</name>
    <dbReference type="NCBI Taxonomy" id="1193518"/>
    <lineage>
        <taxon>Bacteria</taxon>
        <taxon>Bacillati</taxon>
        <taxon>Actinomycetota</taxon>
        <taxon>Actinomycetes</taxon>
        <taxon>Micrococcales</taxon>
        <taxon>Intrasporangiaceae</taxon>
        <taxon>Nostocoides</taxon>
    </lineage>
</organism>
<dbReference type="RefSeq" id="WP_048547652.1">
    <property type="nucleotide sequence ID" value="NZ_HF571038.1"/>
</dbReference>
<protein>
    <submittedName>
        <fullName evidence="1">CRISPR system CASCADE complex protein CasC</fullName>
    </submittedName>
</protein>
<dbReference type="NCBIfam" id="TIGR01869">
    <property type="entry name" value="casC_Cse4"/>
    <property type="match status" value="1"/>
</dbReference>
<dbReference type="Pfam" id="PF09344">
    <property type="entry name" value="Cas_CT1975"/>
    <property type="match status" value="1"/>
</dbReference>
<dbReference type="AlphaFoldDB" id="A0A077MFQ8"/>
<name>A0A077MFQ8_9MICO</name>
<dbReference type="InterPro" id="IPR010148">
    <property type="entry name" value="CRISPR-assoc_prot_CT1975"/>
</dbReference>
<proteinExistence type="predicted"/>
<dbReference type="EMBL" id="CAJC01000206">
    <property type="protein sequence ID" value="CCI54960.1"/>
    <property type="molecule type" value="Genomic_DNA"/>
</dbReference>
<comment type="caution">
    <text evidence="1">The sequence shown here is derived from an EMBL/GenBank/DDBJ whole genome shotgun (WGS) entry which is preliminary data.</text>
</comment>
<evidence type="ECO:0000313" key="1">
    <source>
        <dbReference type="EMBL" id="CCI54960.1"/>
    </source>
</evidence>
<reference evidence="1 2" key="1">
    <citation type="journal article" date="2013" name="ISME J.">
        <title>A metabolic model for members of the genus Tetrasphaera involved in enhanced biological phosphorus removal.</title>
        <authorList>
            <person name="Kristiansen R."/>
            <person name="Nguyen H.T.T."/>
            <person name="Saunders A.M."/>
            <person name="Nielsen J.L."/>
            <person name="Wimmer R."/>
            <person name="Le V.Q."/>
            <person name="McIlroy S.J."/>
            <person name="Petrovski S."/>
            <person name="Seviour R.J."/>
            <person name="Calteau A."/>
            <person name="Nielsen K.L."/>
            <person name="Nielsen P.H."/>
        </authorList>
    </citation>
    <scope>NUCLEOTIDE SEQUENCE [LARGE SCALE GENOMIC DNA]</scope>
    <source>
        <strain evidence="1 2">Ben 74</strain>
    </source>
</reference>
<keyword evidence="2" id="KW-1185">Reference proteome</keyword>